<dbReference type="InterPro" id="IPR044635">
    <property type="entry name" value="UBP14-like"/>
</dbReference>
<dbReference type="Gene3D" id="3.10.20.90">
    <property type="entry name" value="Phosphatidylinositol 3-kinase Catalytic Subunit, Chain A, domain 1"/>
    <property type="match status" value="1"/>
</dbReference>
<evidence type="ECO:0000259" key="26">
    <source>
        <dbReference type="PROSITE" id="PS51205"/>
    </source>
</evidence>
<dbReference type="GO" id="GO:0006897">
    <property type="term" value="P:endocytosis"/>
    <property type="evidence" value="ECO:0007669"/>
    <property type="project" value="UniProtKB-KW"/>
</dbReference>
<dbReference type="Gene3D" id="3.90.70.10">
    <property type="entry name" value="Cysteine proteinases"/>
    <property type="match status" value="1"/>
</dbReference>
<comment type="catalytic activity">
    <reaction evidence="1">
        <text>Thiol-dependent hydrolysis of ester, thioester, amide, peptide and isopeptide bonds formed by the C-terminal Gly of ubiquitin (a 76-residue protein attached to proteins as an intracellular targeting signal).</text>
        <dbReference type="EC" id="3.4.19.12"/>
    </reaction>
</comment>
<evidence type="ECO:0000256" key="4">
    <source>
        <dbReference type="ARBA" id="ARBA00008489"/>
    </source>
</evidence>
<feature type="domain" description="USP" evidence="25">
    <location>
        <begin position="107"/>
        <end position="488"/>
    </location>
</feature>
<keyword evidence="12" id="KW-0833">Ubl conjugation pathway</keyword>
<name>A0A0V1KT10_9BILA</name>
<dbReference type="InterPro" id="IPR001394">
    <property type="entry name" value="Peptidase_C19_UCH"/>
</dbReference>
<feature type="compositionally biased region" description="Low complexity" evidence="22">
    <location>
        <begin position="1027"/>
        <end position="1045"/>
    </location>
</feature>
<dbReference type="PROSITE" id="PS00973">
    <property type="entry name" value="USP_2"/>
    <property type="match status" value="1"/>
</dbReference>
<evidence type="ECO:0000256" key="14">
    <source>
        <dbReference type="ARBA" id="ARBA00022807"/>
    </source>
</evidence>
<dbReference type="GO" id="GO:0004843">
    <property type="term" value="F:cysteine-type deubiquitinase activity"/>
    <property type="evidence" value="ECO:0007669"/>
    <property type="project" value="UniProtKB-EC"/>
</dbReference>
<organism evidence="27 28">
    <name type="scientific">Trichinella nativa</name>
    <dbReference type="NCBI Taxonomy" id="6335"/>
    <lineage>
        <taxon>Eukaryota</taxon>
        <taxon>Metazoa</taxon>
        <taxon>Ecdysozoa</taxon>
        <taxon>Nematoda</taxon>
        <taxon>Enoplea</taxon>
        <taxon>Dorylaimia</taxon>
        <taxon>Trichinellida</taxon>
        <taxon>Trichinellidae</taxon>
        <taxon>Trichinella</taxon>
    </lineage>
</organism>
<evidence type="ECO:0000256" key="13">
    <source>
        <dbReference type="ARBA" id="ARBA00022801"/>
    </source>
</evidence>
<comment type="similarity">
    <text evidence="5">Belongs to the peptidase C19 family. USP14/UBP6 subfamily.</text>
</comment>
<dbReference type="EC" id="3.4.19.12" evidence="6"/>
<dbReference type="Pfam" id="PF00616">
    <property type="entry name" value="RasGAP"/>
    <property type="match status" value="1"/>
</dbReference>
<feature type="region of interest" description="Disordered" evidence="22">
    <location>
        <begin position="1602"/>
        <end position="1629"/>
    </location>
</feature>
<dbReference type="InterPro" id="IPR029071">
    <property type="entry name" value="Ubiquitin-like_domsf"/>
</dbReference>
<comment type="caution">
    <text evidence="27">The sequence shown here is derived from an EMBL/GenBank/DDBJ whole genome shotgun (WGS) entry which is preliminary data.</text>
</comment>
<evidence type="ECO:0000259" key="25">
    <source>
        <dbReference type="PROSITE" id="PS50235"/>
    </source>
</evidence>
<evidence type="ECO:0000256" key="17">
    <source>
        <dbReference type="ARBA" id="ARBA00029889"/>
    </source>
</evidence>
<comment type="subunit">
    <text evidence="20">Interacts with GDP-bound rab-5. Interacts with alpha-adaptin.</text>
</comment>
<keyword evidence="10" id="KW-0344">Guanine-nucleotide releasing factor</keyword>
<dbReference type="GO" id="GO:0016579">
    <property type="term" value="P:protein deubiquitination"/>
    <property type="evidence" value="ECO:0007669"/>
    <property type="project" value="InterPro"/>
</dbReference>
<evidence type="ECO:0000256" key="5">
    <source>
        <dbReference type="ARBA" id="ARBA00008739"/>
    </source>
</evidence>
<feature type="compositionally biased region" description="Polar residues" evidence="22">
    <location>
        <begin position="1164"/>
        <end position="1200"/>
    </location>
</feature>
<dbReference type="Pfam" id="PF00443">
    <property type="entry name" value="UCH"/>
    <property type="match status" value="1"/>
</dbReference>
<evidence type="ECO:0000313" key="28">
    <source>
        <dbReference type="Proteomes" id="UP000054721"/>
    </source>
</evidence>
<dbReference type="InterPro" id="IPR037191">
    <property type="entry name" value="VPS9_dom_sf"/>
</dbReference>
<feature type="domain" description="VPS9" evidence="26">
    <location>
        <begin position="1923"/>
        <end position="2063"/>
    </location>
</feature>
<comment type="subcellular location">
    <subcellularLocation>
        <location evidence="2">Cytoplasmic vesicle</location>
        <location evidence="2">Clathrin-coated vesicle</location>
    </subcellularLocation>
    <subcellularLocation>
        <location evidence="3">Membrane</location>
        <topology evidence="3">Peripheral membrane protein</topology>
    </subcellularLocation>
</comment>
<dbReference type="PROSITE" id="PS50053">
    <property type="entry name" value="UBIQUITIN_2"/>
    <property type="match status" value="1"/>
</dbReference>
<evidence type="ECO:0000256" key="19">
    <source>
        <dbReference type="ARBA" id="ARBA00057996"/>
    </source>
</evidence>
<feature type="domain" description="Ubiquitin-like" evidence="24">
    <location>
        <begin position="4"/>
        <end position="72"/>
    </location>
</feature>
<evidence type="ECO:0000256" key="21">
    <source>
        <dbReference type="ARBA" id="ARBA00074067"/>
    </source>
</evidence>
<evidence type="ECO:0000256" key="1">
    <source>
        <dbReference type="ARBA" id="ARBA00000707"/>
    </source>
</evidence>
<dbReference type="GO" id="GO:0043161">
    <property type="term" value="P:proteasome-mediated ubiquitin-dependent protein catabolic process"/>
    <property type="evidence" value="ECO:0007669"/>
    <property type="project" value="InterPro"/>
</dbReference>
<evidence type="ECO:0000256" key="3">
    <source>
        <dbReference type="ARBA" id="ARBA00004170"/>
    </source>
</evidence>
<evidence type="ECO:0000256" key="12">
    <source>
        <dbReference type="ARBA" id="ARBA00022786"/>
    </source>
</evidence>
<dbReference type="InterPro" id="IPR018200">
    <property type="entry name" value="USP_CS"/>
</dbReference>
<evidence type="ECO:0000256" key="22">
    <source>
        <dbReference type="SAM" id="MobiDB-lite"/>
    </source>
</evidence>
<evidence type="ECO:0000256" key="18">
    <source>
        <dbReference type="ARBA" id="ARBA00032096"/>
    </source>
</evidence>
<dbReference type="PROSITE" id="PS50018">
    <property type="entry name" value="RAS_GTPASE_ACTIV_2"/>
    <property type="match status" value="1"/>
</dbReference>
<evidence type="ECO:0000256" key="9">
    <source>
        <dbReference type="ARBA" id="ARBA00022583"/>
    </source>
</evidence>
<feature type="compositionally biased region" description="Low complexity" evidence="22">
    <location>
        <begin position="947"/>
        <end position="967"/>
    </location>
</feature>
<reference evidence="27 28" key="1">
    <citation type="submission" date="2015-05" db="EMBL/GenBank/DDBJ databases">
        <title>Evolution of Trichinella species and genotypes.</title>
        <authorList>
            <person name="Korhonen P.K."/>
            <person name="Edoardo P."/>
            <person name="Giuseppe L.R."/>
            <person name="Gasser R.B."/>
        </authorList>
    </citation>
    <scope>NUCLEOTIDE SEQUENCE [LARGE SCALE GENOMIC DNA]</scope>
    <source>
        <strain evidence="27">ISS10</strain>
    </source>
</reference>
<dbReference type="InterPro" id="IPR003123">
    <property type="entry name" value="VPS9"/>
</dbReference>
<dbReference type="GO" id="GO:0070628">
    <property type="term" value="F:proteasome binding"/>
    <property type="evidence" value="ECO:0007669"/>
    <property type="project" value="TreeGrafter"/>
</dbReference>
<evidence type="ECO:0000256" key="10">
    <source>
        <dbReference type="ARBA" id="ARBA00022658"/>
    </source>
</evidence>
<evidence type="ECO:0000256" key="16">
    <source>
        <dbReference type="ARBA" id="ARBA00029877"/>
    </source>
</evidence>
<dbReference type="InterPro" id="IPR008936">
    <property type="entry name" value="Rho_GTPase_activation_prot"/>
</dbReference>
<gene>
    <name evidence="27" type="primary">USP14</name>
    <name evidence="27" type="ORF">T02_12895</name>
</gene>
<comment type="function">
    <text evidence="19">Acts both as a GTPase-activating protein (GAP) and a guanine nucleotide exchange factor (GEF), and participates in endocytosis. Acts by regulating the activation of rab-5 by exchanging bound GDP for free GTP at clathrin coated pits.</text>
</comment>
<feature type="compositionally biased region" description="Polar residues" evidence="22">
    <location>
        <begin position="1375"/>
        <end position="1391"/>
    </location>
</feature>
<dbReference type="OrthoDB" id="10264848at2759"/>
<dbReference type="Gene3D" id="1.10.506.10">
    <property type="entry name" value="GTPase Activation - p120gap, domain 1"/>
    <property type="match status" value="1"/>
</dbReference>
<comment type="similarity">
    <text evidence="4">Belongs to the GAPVD1 family.</text>
</comment>
<feature type="region of interest" description="Disordered" evidence="22">
    <location>
        <begin position="1161"/>
        <end position="1207"/>
    </location>
</feature>
<keyword evidence="28" id="KW-1185">Reference proteome</keyword>
<keyword evidence="9" id="KW-0254">Endocytosis</keyword>
<dbReference type="InterPro" id="IPR000626">
    <property type="entry name" value="Ubiquitin-like_dom"/>
</dbReference>
<dbReference type="CDD" id="cd16104">
    <property type="entry name" value="Ubl_USP14_like"/>
    <property type="match status" value="1"/>
</dbReference>
<evidence type="ECO:0000256" key="6">
    <source>
        <dbReference type="ARBA" id="ARBA00012759"/>
    </source>
</evidence>
<feature type="region of interest" description="Disordered" evidence="22">
    <location>
        <begin position="1306"/>
        <end position="1429"/>
    </location>
</feature>
<evidence type="ECO:0000256" key="15">
    <source>
        <dbReference type="ARBA" id="ARBA00023136"/>
    </source>
</evidence>
<feature type="compositionally biased region" description="Polar residues" evidence="22">
    <location>
        <begin position="1014"/>
        <end position="1026"/>
    </location>
</feature>
<dbReference type="SUPFAM" id="SSF54236">
    <property type="entry name" value="Ubiquitin-like"/>
    <property type="match status" value="1"/>
</dbReference>
<dbReference type="Proteomes" id="UP000054721">
    <property type="component" value="Unassembled WGS sequence"/>
</dbReference>
<dbReference type="SUPFAM" id="SSF109993">
    <property type="entry name" value="VPS9 domain"/>
    <property type="match status" value="1"/>
</dbReference>
<accession>A0A0V1KT10</accession>
<evidence type="ECO:0000256" key="11">
    <source>
        <dbReference type="ARBA" id="ARBA00022670"/>
    </source>
</evidence>
<evidence type="ECO:0000256" key="20">
    <source>
        <dbReference type="ARBA" id="ARBA00065347"/>
    </source>
</evidence>
<dbReference type="SMART" id="SM00167">
    <property type="entry name" value="VPS9"/>
    <property type="match status" value="1"/>
</dbReference>
<dbReference type="GO" id="GO:0030136">
    <property type="term" value="C:clathrin-coated vesicle"/>
    <property type="evidence" value="ECO:0007669"/>
    <property type="project" value="UniProtKB-SubCell"/>
</dbReference>
<keyword evidence="15" id="KW-0472">Membrane</keyword>
<dbReference type="SUPFAM" id="SSF54001">
    <property type="entry name" value="Cysteine proteinases"/>
    <property type="match status" value="1"/>
</dbReference>
<dbReference type="PROSITE" id="PS50235">
    <property type="entry name" value="USP_3"/>
    <property type="match status" value="1"/>
</dbReference>
<dbReference type="PANTHER" id="PTHR43982">
    <property type="entry name" value="UBIQUITIN CARBOXYL-TERMINAL HYDROLASE"/>
    <property type="match status" value="1"/>
</dbReference>
<feature type="compositionally biased region" description="Low complexity" evidence="22">
    <location>
        <begin position="983"/>
        <end position="1000"/>
    </location>
</feature>
<keyword evidence="11" id="KW-0645">Protease</keyword>
<evidence type="ECO:0000313" key="27">
    <source>
        <dbReference type="EMBL" id="KRZ50053.1"/>
    </source>
</evidence>
<dbReference type="GO" id="GO:0005096">
    <property type="term" value="F:GTPase activator activity"/>
    <property type="evidence" value="ECO:0007669"/>
    <property type="project" value="UniProtKB-KW"/>
</dbReference>
<evidence type="ECO:0000259" key="24">
    <source>
        <dbReference type="PROSITE" id="PS50053"/>
    </source>
</evidence>
<dbReference type="FunFam" id="1.20.1050.80:FF:000001">
    <property type="entry name" value="GTPase-activating protein and VPS9 domain-containing protein 1 isoform X1"/>
    <property type="match status" value="1"/>
</dbReference>
<dbReference type="Pfam" id="PF18151">
    <property type="entry name" value="DUF5601"/>
    <property type="match status" value="1"/>
</dbReference>
<dbReference type="InterPro" id="IPR041545">
    <property type="entry name" value="DUF5601"/>
</dbReference>
<evidence type="ECO:0000256" key="8">
    <source>
        <dbReference type="ARBA" id="ARBA00022468"/>
    </source>
</evidence>
<evidence type="ECO:0000256" key="7">
    <source>
        <dbReference type="ARBA" id="ARBA00014611"/>
    </source>
</evidence>
<keyword evidence="13 27" id="KW-0378">Hydrolase</keyword>
<dbReference type="GO" id="GO:0061136">
    <property type="term" value="P:regulation of proteasomal protein catabolic process"/>
    <property type="evidence" value="ECO:0007669"/>
    <property type="project" value="TreeGrafter"/>
</dbReference>
<feature type="domain" description="Ras-GAP" evidence="23">
    <location>
        <begin position="632"/>
        <end position="838"/>
    </location>
</feature>
<dbReference type="GO" id="GO:0016020">
    <property type="term" value="C:membrane"/>
    <property type="evidence" value="ECO:0007669"/>
    <property type="project" value="UniProtKB-SubCell"/>
</dbReference>
<dbReference type="GO" id="GO:0051049">
    <property type="term" value="P:regulation of transport"/>
    <property type="evidence" value="ECO:0007669"/>
    <property type="project" value="UniProtKB-ARBA"/>
</dbReference>
<dbReference type="Gene3D" id="1.20.1050.80">
    <property type="entry name" value="VPS9 domain"/>
    <property type="match status" value="1"/>
</dbReference>
<dbReference type="PROSITE" id="PS51205">
    <property type="entry name" value="VPS9"/>
    <property type="match status" value="1"/>
</dbReference>
<keyword evidence="8" id="KW-0343">GTPase activation</keyword>
<dbReference type="Pfam" id="PF02204">
    <property type="entry name" value="VPS9"/>
    <property type="match status" value="1"/>
</dbReference>
<keyword evidence="14" id="KW-0788">Thiol protease</keyword>
<dbReference type="Gene3D" id="1.10.246.120">
    <property type="match status" value="1"/>
</dbReference>
<dbReference type="PANTHER" id="PTHR43982:SF1">
    <property type="entry name" value="UBIQUITIN CARBOXYL-TERMINAL HYDROLASE 14"/>
    <property type="match status" value="1"/>
</dbReference>
<feature type="region of interest" description="Disordered" evidence="22">
    <location>
        <begin position="944"/>
        <end position="1045"/>
    </location>
</feature>
<protein>
    <recommendedName>
        <fullName evidence="21">Receptor-mediated endocytosis protein 6</fullName>
        <ecNumber evidence="6">3.4.19.12</ecNumber>
    </recommendedName>
    <alternativeName>
        <fullName evidence="16">Deubiquitinating enzyme 14</fullName>
    </alternativeName>
    <alternativeName>
        <fullName evidence="7">Ubiquitin carboxyl-terminal hydrolase 14</fullName>
    </alternativeName>
    <alternativeName>
        <fullName evidence="17">Ubiquitin thioesterase 14</fullName>
    </alternativeName>
    <alternativeName>
        <fullName evidence="18">Ubiquitin-specific-processing protease 14</fullName>
    </alternativeName>
</protein>
<dbReference type="InterPro" id="IPR028889">
    <property type="entry name" value="USP"/>
</dbReference>
<dbReference type="SMART" id="SM00213">
    <property type="entry name" value="UBQ"/>
    <property type="match status" value="1"/>
</dbReference>
<dbReference type="EMBL" id="JYDW01000281">
    <property type="protein sequence ID" value="KRZ50053.1"/>
    <property type="molecule type" value="Genomic_DNA"/>
</dbReference>
<proteinExistence type="inferred from homology"/>
<dbReference type="PROSITE" id="PS00972">
    <property type="entry name" value="USP_1"/>
    <property type="match status" value="1"/>
</dbReference>
<dbReference type="InterPro" id="IPR038765">
    <property type="entry name" value="Papain-like_cys_pep_sf"/>
</dbReference>
<evidence type="ECO:0000256" key="2">
    <source>
        <dbReference type="ARBA" id="ARBA00004132"/>
    </source>
</evidence>
<dbReference type="SUPFAM" id="SSF48350">
    <property type="entry name" value="GTPase activation domain, GAP"/>
    <property type="match status" value="1"/>
</dbReference>
<dbReference type="InterPro" id="IPR001936">
    <property type="entry name" value="RasGAP_dom"/>
</dbReference>
<evidence type="ECO:0000259" key="23">
    <source>
        <dbReference type="PROSITE" id="PS50018"/>
    </source>
</evidence>
<dbReference type="GO" id="GO:0005085">
    <property type="term" value="F:guanyl-nucleotide exchange factor activity"/>
    <property type="evidence" value="ECO:0007669"/>
    <property type="project" value="UniProtKB-KW"/>
</dbReference>
<feature type="compositionally biased region" description="Low complexity" evidence="22">
    <location>
        <begin position="1398"/>
        <end position="1413"/>
    </location>
</feature>
<dbReference type="STRING" id="6335.A0A0V1KT10"/>
<sequence>MSSLRVNVKWGREKFENVEVDLNASPVQFRAQLFTLTGVPPTRQKILCRGKNLRPDTWDEFPIQDGSLIMLLGTAEELVEPPAPTEQPTFLEDMTPDQISAVICSKSGLKNLGNTCYMNATLQCLKAVPELECALHNFRSTTAHPFTKENMLPLVIQQQFKLMNQPDLTESVPVMLLNAIHMTMPQFATKGEDGRLMQQDANELWLELLRRLKSLLPGTLLGVPDAKQSVVEMIFGGRYKIITKRVDECDEPPVETSEDFLQLSCFLSSGVRYLFSGLKAKMTEEITKYSDKLGCDAVYQRKSEISRLPGYLTIQIVRFYYKEREKMNAKILKDVKFPIELDVYDLCCDELKEKLLPMRAKLKLMEEKLLETAYQKSRKTQIPGDELKAEEAAVLDEEIPFSFPDDPGSNNSGLYRLRAVLTHKGRSSSSGHYVAWVLSDRGQWVKCDDDIIELVTEEEILRLSGGGDWHCAYLLLSAHDLTMRYQNQLVDLCYRLRDEKLLVNADIDSILRLNMEVEEQILELVKICWIHCHQHRTLSKLLQSHPDATVQNACSQLCQLENAHFSDSKKQLANNETTITEILRLLLNSSKLVATVLHFFECVEPNLADELCFTFFCSVYGSCQFVNDEKCLYAVLCDLMRLQFSHCEGENLRRMLRRGSGAFCKMYRLATGSLFSVSLFLASALYQPIMQLISQNEQLLEIDPTKAAMRFSATEKLANWGLEGSSQYKENIANYRKIIIQRLVLVSNNFIQSIRDSLHCFPVPLAWLLRQLHFFLSDCLKLTTSECDQICTELIFSYIICPAIANPEAFGILSDTPVSSVARFNLMQVGQILQALAVCPWDRLDSKLNDLYSQFDTNSVHMLYRAILSDTVSIPLHRSNLDDIYTMEVKLARRHAAFSTDELNQLLNALRQVVENSSAPAGLESCWQELKQLLNSLPTTILLPSMNNNNNNNNNSTIVQQQQQQQQHRTPSKQLIDLTEAISSSTSRSTVQSSTTTRSRSCMKLTKPLATMSLMRSPSESNVQNVPLQQQQQQQSSSPPALFSSTTTTTAASLLSAPTGYPDVFLFAISDPQEPVGLFSEEKFLSMMRQMKYGREESSCNAKRTRFMLAVDSDSLGANSDQLDEVASDEQRSDCSSAGQLTDHADMSALNDNFSDVDAVPMSANVSGRGSPSISGRDTPSSVPADQNDNAFEVSSQSPCGSGDMRQKTSCCSLPLPTMKANAMEERFGKFAMMPTRNRECHRDETHSMVSDSWSTDVLASDSEFGGDVQQSQLPLSSAWLPDIVPCPAPQAPRLDLISEKAQHLHTSASVGDHSDTWSVEASDSDNDPSQRLRDIENDVFQSVSGVGENSRHILKSPVSDDGDSVSEQGLPCAYQSTKPVHRQSSGSSLYSEIPDEGSSCGAGPSSSSLSSGAYLQHRPKQQQQRTWKTVPVQELSSSFRPYFNATSSSNSNHKSCPGVADGNYPSVCFRAGGDKVDEFDREEVSVVFQNESTAMPSGGSSSSSVVRTTPTAAAGFGNSSNNLRTNFATTVAKKLSPHVNRVIGLRGSSFSSPSIATTTATATLTTNADLAAPFSSIAGREGLFRGFRGLKPLRGRTPARNVTNKLLGNGESAAGSSSVQGESACDSADGAPFASRDYAAETGDQILDKYRCMALRNDDEPGGPTTTTTTTPLEPLVQMDEDTARPYYDSNNLTECQAFVDLKRKLRLILSTVDVDTLPVVTFRLSQTCSSLQQVKEHDELKQFLRVQLAETLISERMSLCVQIEDALRTLSYFDSKGVRKLLKTMHEEHGRRSAYVNYVQQSKLSLLQSKMFIKKLLNRITREQKITIHSVVEFCVRFYLEQRFDSQIKAFVHEFQQLQLLDEKTHLLSTFLSHIYSSLQADSLWNGCTSDQLEWIRLSIERMITARIYVSALYPNGEVDVMRDRLFHQTVQRLGDLITPTHKSLAIPTEYIAECPWPSAQAEILKINVYKSAGDKVKCVRRCCETIMHLLRASNAHTPSADDMVPLVVYVLIKANPEALLSTIQYVNGFYSGRMEGEEAYCWTQFCSAVEYIKMLVDDGL</sequence>